<sequence>MLFDLWERYRKWILSTVAILFVGISFWIYYAGGKTAHAGIPLAEAAWAAEADSTDDNPGRKSADGSPALRDEGNASGSNILPATAGPDLPPLPPSDTPSPPPLLYVDVKGKVKQPGLYTFPQGARVADAVTKAGGVLPEGDVERINLAELLTDGSAVIIPERGARSACEQQEVHSALTAPASPITANGPSASGETKGVNLNTASLEELMTLPGVGEARAKAILQYRNEKGGFRSSDELKKISGIGDKMYDRMKDQVRVK</sequence>
<reference evidence="4" key="1">
    <citation type="submission" date="2022-06" db="EMBL/GenBank/DDBJ databases">
        <title>Genome sequencing of Brevibacillus sp. BB3-R1.</title>
        <authorList>
            <person name="Heo J."/>
            <person name="Lee D."/>
            <person name="Won M."/>
            <person name="Han B.-H."/>
            <person name="Hong S.-B."/>
            <person name="Kwon S.-W."/>
        </authorList>
    </citation>
    <scope>NUCLEOTIDE SEQUENCE</scope>
    <source>
        <strain evidence="4">BB3-R1</strain>
    </source>
</reference>
<dbReference type="NCBIfam" id="TIGR00426">
    <property type="entry name" value="competence protein ComEA helix-hairpin-helix repeat region"/>
    <property type="match status" value="1"/>
</dbReference>
<proteinExistence type="predicted"/>
<dbReference type="InterPro" id="IPR051675">
    <property type="entry name" value="Endo/Exo/Phosphatase_dom_1"/>
</dbReference>
<gene>
    <name evidence="4" type="ORF">NDK47_17310</name>
</gene>
<dbReference type="GO" id="GO:0003677">
    <property type="term" value="F:DNA binding"/>
    <property type="evidence" value="ECO:0007669"/>
    <property type="project" value="UniProtKB-KW"/>
</dbReference>
<dbReference type="EMBL" id="CP098755">
    <property type="protein sequence ID" value="USG63910.1"/>
    <property type="molecule type" value="Genomic_DNA"/>
</dbReference>
<dbReference type="InterPro" id="IPR019554">
    <property type="entry name" value="Soluble_ligand-bd"/>
</dbReference>
<evidence type="ECO:0000313" key="5">
    <source>
        <dbReference type="Proteomes" id="UP001056500"/>
    </source>
</evidence>
<keyword evidence="2" id="KW-0812">Transmembrane</keyword>
<dbReference type="Pfam" id="PF10531">
    <property type="entry name" value="SLBB"/>
    <property type="match status" value="1"/>
</dbReference>
<keyword evidence="2" id="KW-1133">Transmembrane helix</keyword>
<feature type="region of interest" description="Disordered" evidence="1">
    <location>
        <begin position="51"/>
        <end position="106"/>
    </location>
</feature>
<dbReference type="Pfam" id="PF12836">
    <property type="entry name" value="HHH_3"/>
    <property type="match status" value="1"/>
</dbReference>
<feature type="compositionally biased region" description="Pro residues" evidence="1">
    <location>
        <begin position="88"/>
        <end position="103"/>
    </location>
</feature>
<evidence type="ECO:0000313" key="4">
    <source>
        <dbReference type="EMBL" id="USG63910.1"/>
    </source>
</evidence>
<dbReference type="SUPFAM" id="SSF47781">
    <property type="entry name" value="RuvA domain 2-like"/>
    <property type="match status" value="1"/>
</dbReference>
<dbReference type="Gene3D" id="3.10.560.10">
    <property type="entry name" value="Outer membrane lipoprotein wza domain like"/>
    <property type="match status" value="1"/>
</dbReference>
<protein>
    <submittedName>
        <fullName evidence="4">ComEA family DNA-binding protein</fullName>
    </submittedName>
</protein>
<evidence type="ECO:0000256" key="2">
    <source>
        <dbReference type="SAM" id="Phobius"/>
    </source>
</evidence>
<keyword evidence="5" id="KW-1185">Reference proteome</keyword>
<organism evidence="4 5">
    <name type="scientific">Brevibacillus ruminantium</name>
    <dbReference type="NCBI Taxonomy" id="2950604"/>
    <lineage>
        <taxon>Bacteria</taxon>
        <taxon>Bacillati</taxon>
        <taxon>Bacillota</taxon>
        <taxon>Bacilli</taxon>
        <taxon>Bacillales</taxon>
        <taxon>Paenibacillaceae</taxon>
        <taxon>Brevibacillus</taxon>
    </lineage>
</organism>
<dbReference type="SMART" id="SM00278">
    <property type="entry name" value="HhH1"/>
    <property type="match status" value="2"/>
</dbReference>
<keyword evidence="4" id="KW-0238">DNA-binding</keyword>
<dbReference type="PANTHER" id="PTHR21180">
    <property type="entry name" value="ENDONUCLEASE/EXONUCLEASE/PHOSPHATASE FAMILY DOMAIN-CONTAINING PROTEIN 1"/>
    <property type="match status" value="1"/>
</dbReference>
<feature type="compositionally biased region" description="Basic and acidic residues" evidence="1">
    <location>
        <begin position="57"/>
        <end position="73"/>
    </location>
</feature>
<name>A0ABY4WDQ7_9BACL</name>
<keyword evidence="2" id="KW-0472">Membrane</keyword>
<feature type="domain" description="Helix-hairpin-helix DNA-binding motif class 1" evidence="3">
    <location>
        <begin position="236"/>
        <end position="255"/>
    </location>
</feature>
<dbReference type="Gene3D" id="1.10.150.310">
    <property type="entry name" value="Tex RuvX-like domain-like"/>
    <property type="match status" value="1"/>
</dbReference>
<dbReference type="InterPro" id="IPR003583">
    <property type="entry name" value="Hlx-hairpin-Hlx_DNA-bd_motif"/>
</dbReference>
<evidence type="ECO:0000256" key="1">
    <source>
        <dbReference type="SAM" id="MobiDB-lite"/>
    </source>
</evidence>
<evidence type="ECO:0000259" key="3">
    <source>
        <dbReference type="SMART" id="SM00278"/>
    </source>
</evidence>
<feature type="domain" description="Helix-hairpin-helix DNA-binding motif class 1" evidence="3">
    <location>
        <begin position="206"/>
        <end position="225"/>
    </location>
</feature>
<dbReference type="InterPro" id="IPR010994">
    <property type="entry name" value="RuvA_2-like"/>
</dbReference>
<dbReference type="InterPro" id="IPR004509">
    <property type="entry name" value="Competence_ComEA_HhH"/>
</dbReference>
<dbReference type="RefSeq" id="WP_251870993.1">
    <property type="nucleotide sequence ID" value="NZ_CP098755.1"/>
</dbReference>
<dbReference type="PANTHER" id="PTHR21180:SF32">
    <property type="entry name" value="ENDONUCLEASE_EXONUCLEASE_PHOSPHATASE FAMILY DOMAIN-CONTAINING PROTEIN 1"/>
    <property type="match status" value="1"/>
</dbReference>
<accession>A0ABY4WDQ7</accession>
<dbReference type="Proteomes" id="UP001056500">
    <property type="component" value="Chromosome"/>
</dbReference>
<feature type="transmembrane region" description="Helical" evidence="2">
    <location>
        <begin position="12"/>
        <end position="30"/>
    </location>
</feature>